<keyword evidence="17" id="KW-0732">Signal</keyword>
<evidence type="ECO:0000259" key="18">
    <source>
        <dbReference type="PROSITE" id="PS50109"/>
    </source>
</evidence>
<sequence length="668" mass="76264">MKKCTRIWHCVFFLLAGLPSAMAWQSSPSYPGALLADTAAINNSLQKAYAIREAHSDSSIQLCKQALASAEALHYEAGICEAYIGLSRAHFIVNRNDEALVYARKALPHCTDESKKYEQETNIYLAMAFVYYYQGRYDSCAWYRYKALNLVETQPTINTQVQLTAYSSVLQFWLTAHSDIKNDVYVQNIMARINQIEKKAVAAKDSSLLLEIYFRKSGYHSSCNNIDSMRYYSKKTIDLARRLHSTPSVITASLLNLAESYLDEDNAAAGLHYTQEAIKAIPDENKEQNRFYIYAMFDMADAWYLQKKYTQAIDLLESSIEKADTLGIFLITDYAHKILANCYEATGNYSKAAMHWKTYAQIRDSMVKEKKMELVYNVEMKYRIADKERELAQKELSIIRNENRIKIKNIWIGIILTATTLLLILGLLINRNNKHKHKLQGEKIRNLHQELAISSLQAMIAGEEKERSRIARDLHDGMGGMLAIIRTRLSSVYRKLDTTDSYIQNELAEIILLLEESSTELRKTAHNLMPEILLREGLMNATLLFCERIRKGYMLEINTEIWGDTRRLADDFELMVYRIIQELVHNTLKHARATQALVQIVYYAKTLSITVEDNGSGIHVNKPQHAEGTGLKNIRERVSSLNGQMDISSTPGKGTSVYIELEVQEVTA</sequence>
<evidence type="ECO:0000256" key="17">
    <source>
        <dbReference type="SAM" id="SignalP"/>
    </source>
</evidence>
<keyword evidence="16" id="KW-1133">Transmembrane helix</keyword>
<dbReference type="CDD" id="cd16917">
    <property type="entry name" value="HATPase_UhpB-NarQ-NarX-like"/>
    <property type="match status" value="1"/>
</dbReference>
<feature type="domain" description="Histidine kinase" evidence="18">
    <location>
        <begin position="469"/>
        <end position="665"/>
    </location>
</feature>
<evidence type="ECO:0000256" key="6">
    <source>
        <dbReference type="ARBA" id="ARBA00022485"/>
    </source>
</evidence>
<dbReference type="InterPro" id="IPR011990">
    <property type="entry name" value="TPR-like_helical_dom_sf"/>
</dbReference>
<dbReference type="SMART" id="SM00387">
    <property type="entry name" value="HATPase_c"/>
    <property type="match status" value="1"/>
</dbReference>
<dbReference type="InterPro" id="IPR003594">
    <property type="entry name" value="HATPase_dom"/>
</dbReference>
<keyword evidence="11" id="KW-0408">Iron</keyword>
<evidence type="ECO:0000256" key="3">
    <source>
        <dbReference type="ARBA" id="ARBA00004496"/>
    </source>
</evidence>
<dbReference type="InterPro" id="IPR036890">
    <property type="entry name" value="HATPase_C_sf"/>
</dbReference>
<evidence type="ECO:0000256" key="9">
    <source>
        <dbReference type="ARBA" id="ARBA00022723"/>
    </source>
</evidence>
<protein>
    <recommendedName>
        <fullName evidence="5">Oxygen sensor histidine kinase NreB</fullName>
        <ecNumber evidence="4">2.7.13.3</ecNumber>
    </recommendedName>
    <alternativeName>
        <fullName evidence="15">Nitrogen regulation protein B</fullName>
    </alternativeName>
</protein>
<evidence type="ECO:0000256" key="13">
    <source>
        <dbReference type="ARBA" id="ARBA00023014"/>
    </source>
</evidence>
<dbReference type="EMBL" id="FTOR01000001">
    <property type="protein sequence ID" value="SIS60144.1"/>
    <property type="molecule type" value="Genomic_DNA"/>
</dbReference>
<dbReference type="STRING" id="477680.SAMN05421788_101154"/>
<dbReference type="SMART" id="SM00028">
    <property type="entry name" value="TPR"/>
    <property type="match status" value="5"/>
</dbReference>
<dbReference type="GO" id="GO:0005737">
    <property type="term" value="C:cytoplasm"/>
    <property type="evidence" value="ECO:0007669"/>
    <property type="project" value="UniProtKB-SubCell"/>
</dbReference>
<evidence type="ECO:0000313" key="20">
    <source>
        <dbReference type="Proteomes" id="UP000186917"/>
    </source>
</evidence>
<dbReference type="RefSeq" id="WP_076374716.1">
    <property type="nucleotide sequence ID" value="NZ_AP017422.1"/>
</dbReference>
<dbReference type="EC" id="2.7.13.3" evidence="4"/>
<dbReference type="GO" id="GO:0046872">
    <property type="term" value="F:metal ion binding"/>
    <property type="evidence" value="ECO:0007669"/>
    <property type="project" value="UniProtKB-KW"/>
</dbReference>
<keyword evidence="16" id="KW-0812">Transmembrane</keyword>
<keyword evidence="6" id="KW-0004">4Fe-4S</keyword>
<dbReference type="InterPro" id="IPR019734">
    <property type="entry name" value="TPR_rpt"/>
</dbReference>
<evidence type="ECO:0000256" key="14">
    <source>
        <dbReference type="ARBA" id="ARBA00024827"/>
    </source>
</evidence>
<organism evidence="19 20">
    <name type="scientific">Filimonas lacunae</name>
    <dbReference type="NCBI Taxonomy" id="477680"/>
    <lineage>
        <taxon>Bacteria</taxon>
        <taxon>Pseudomonadati</taxon>
        <taxon>Bacteroidota</taxon>
        <taxon>Chitinophagia</taxon>
        <taxon>Chitinophagales</taxon>
        <taxon>Chitinophagaceae</taxon>
        <taxon>Filimonas</taxon>
    </lineage>
</organism>
<dbReference type="AlphaFoldDB" id="A0A1N7KFA2"/>
<dbReference type="Pfam" id="PF07730">
    <property type="entry name" value="HisKA_3"/>
    <property type="match status" value="1"/>
</dbReference>
<keyword evidence="13" id="KW-0411">Iron-sulfur</keyword>
<evidence type="ECO:0000256" key="11">
    <source>
        <dbReference type="ARBA" id="ARBA00023004"/>
    </source>
</evidence>
<comment type="cofactor">
    <cofactor evidence="2">
        <name>[4Fe-4S] cluster</name>
        <dbReference type="ChEBI" id="CHEBI:49883"/>
    </cofactor>
</comment>
<keyword evidence="16" id="KW-0472">Membrane</keyword>
<dbReference type="GO" id="GO:0051539">
    <property type="term" value="F:4 iron, 4 sulfur cluster binding"/>
    <property type="evidence" value="ECO:0007669"/>
    <property type="project" value="UniProtKB-KW"/>
</dbReference>
<dbReference type="Proteomes" id="UP000186917">
    <property type="component" value="Unassembled WGS sequence"/>
</dbReference>
<keyword evidence="8" id="KW-0808">Transferase</keyword>
<dbReference type="PROSITE" id="PS50109">
    <property type="entry name" value="HIS_KIN"/>
    <property type="match status" value="1"/>
</dbReference>
<feature type="chain" id="PRO_5009943111" description="Oxygen sensor histidine kinase NreB" evidence="17">
    <location>
        <begin position="24"/>
        <end position="668"/>
    </location>
</feature>
<proteinExistence type="predicted"/>
<dbReference type="SUPFAM" id="SSF55874">
    <property type="entry name" value="ATPase domain of HSP90 chaperone/DNA topoisomerase II/histidine kinase"/>
    <property type="match status" value="1"/>
</dbReference>
<dbReference type="Gene3D" id="3.30.565.10">
    <property type="entry name" value="Histidine kinase-like ATPase, C-terminal domain"/>
    <property type="match status" value="1"/>
</dbReference>
<dbReference type="InterPro" id="IPR011712">
    <property type="entry name" value="Sig_transdc_His_kin_sub3_dim/P"/>
</dbReference>
<evidence type="ECO:0000256" key="5">
    <source>
        <dbReference type="ARBA" id="ARBA00017322"/>
    </source>
</evidence>
<comment type="catalytic activity">
    <reaction evidence="1">
        <text>ATP + protein L-histidine = ADP + protein N-phospho-L-histidine.</text>
        <dbReference type="EC" id="2.7.13.3"/>
    </reaction>
</comment>
<name>A0A1N7KFA2_9BACT</name>
<dbReference type="OrthoDB" id="617348at2"/>
<evidence type="ECO:0000256" key="16">
    <source>
        <dbReference type="SAM" id="Phobius"/>
    </source>
</evidence>
<feature type="signal peptide" evidence="17">
    <location>
        <begin position="1"/>
        <end position="23"/>
    </location>
</feature>
<evidence type="ECO:0000256" key="4">
    <source>
        <dbReference type="ARBA" id="ARBA00012438"/>
    </source>
</evidence>
<evidence type="ECO:0000256" key="10">
    <source>
        <dbReference type="ARBA" id="ARBA00022777"/>
    </source>
</evidence>
<dbReference type="GO" id="GO:0000155">
    <property type="term" value="F:phosphorelay sensor kinase activity"/>
    <property type="evidence" value="ECO:0007669"/>
    <property type="project" value="InterPro"/>
</dbReference>
<dbReference type="SUPFAM" id="SSF48452">
    <property type="entry name" value="TPR-like"/>
    <property type="match status" value="1"/>
</dbReference>
<comment type="function">
    <text evidence="14">Member of the two-component regulatory system NreB/NreC involved in the control of dissimilatory nitrate/nitrite reduction in response to oxygen. NreB functions as a direct oxygen sensor histidine kinase which is autophosphorylated, in the absence of oxygen, probably at the conserved histidine residue, and transfers its phosphate group probably to a conserved aspartate residue of NreC. NreB/NreC activates the expression of the nitrate (narGHJI) and nitrite (nir) reductase operons, as well as the putative nitrate transporter gene narT.</text>
</comment>
<dbReference type="GO" id="GO:0016020">
    <property type="term" value="C:membrane"/>
    <property type="evidence" value="ECO:0007669"/>
    <property type="project" value="InterPro"/>
</dbReference>
<evidence type="ECO:0000256" key="15">
    <source>
        <dbReference type="ARBA" id="ARBA00030800"/>
    </source>
</evidence>
<evidence type="ECO:0000256" key="2">
    <source>
        <dbReference type="ARBA" id="ARBA00001966"/>
    </source>
</evidence>
<evidence type="ECO:0000256" key="8">
    <source>
        <dbReference type="ARBA" id="ARBA00022679"/>
    </source>
</evidence>
<dbReference type="InterPro" id="IPR004358">
    <property type="entry name" value="Sig_transdc_His_kin-like_C"/>
</dbReference>
<dbReference type="PANTHER" id="PTHR24421">
    <property type="entry name" value="NITRATE/NITRITE SENSOR PROTEIN NARX-RELATED"/>
    <property type="match status" value="1"/>
</dbReference>
<gene>
    <name evidence="19" type="ORF">SAMN05421788_101154</name>
</gene>
<evidence type="ECO:0000256" key="1">
    <source>
        <dbReference type="ARBA" id="ARBA00000085"/>
    </source>
</evidence>
<dbReference type="Pfam" id="PF02518">
    <property type="entry name" value="HATPase_c"/>
    <property type="match status" value="1"/>
</dbReference>
<accession>A0A1N7KFA2</accession>
<keyword evidence="7" id="KW-0963">Cytoplasm</keyword>
<keyword evidence="9" id="KW-0479">Metal-binding</keyword>
<evidence type="ECO:0000313" key="19">
    <source>
        <dbReference type="EMBL" id="SIS60144.1"/>
    </source>
</evidence>
<reference evidence="20" key="1">
    <citation type="submission" date="2017-01" db="EMBL/GenBank/DDBJ databases">
        <authorList>
            <person name="Varghese N."/>
            <person name="Submissions S."/>
        </authorList>
    </citation>
    <scope>NUCLEOTIDE SEQUENCE [LARGE SCALE GENOMIC DNA]</scope>
    <source>
        <strain evidence="20">DSM 21054</strain>
    </source>
</reference>
<comment type="subcellular location">
    <subcellularLocation>
        <location evidence="3">Cytoplasm</location>
    </subcellularLocation>
</comment>
<dbReference type="GO" id="GO:0046983">
    <property type="term" value="F:protein dimerization activity"/>
    <property type="evidence" value="ECO:0007669"/>
    <property type="project" value="InterPro"/>
</dbReference>
<dbReference type="Gene3D" id="1.20.5.1930">
    <property type="match status" value="1"/>
</dbReference>
<keyword evidence="10 19" id="KW-0418">Kinase</keyword>
<evidence type="ECO:0000256" key="12">
    <source>
        <dbReference type="ARBA" id="ARBA00023012"/>
    </source>
</evidence>
<dbReference type="PRINTS" id="PR00344">
    <property type="entry name" value="BCTRLSENSOR"/>
</dbReference>
<dbReference type="InterPro" id="IPR005467">
    <property type="entry name" value="His_kinase_dom"/>
</dbReference>
<keyword evidence="12" id="KW-0902">Two-component regulatory system</keyword>
<evidence type="ECO:0000256" key="7">
    <source>
        <dbReference type="ARBA" id="ARBA00022490"/>
    </source>
</evidence>
<dbReference type="InterPro" id="IPR050482">
    <property type="entry name" value="Sensor_HK_TwoCompSys"/>
</dbReference>
<dbReference type="Gene3D" id="1.25.40.10">
    <property type="entry name" value="Tetratricopeptide repeat domain"/>
    <property type="match status" value="2"/>
</dbReference>
<keyword evidence="20" id="KW-1185">Reference proteome</keyword>
<feature type="transmembrane region" description="Helical" evidence="16">
    <location>
        <begin position="410"/>
        <end position="429"/>
    </location>
</feature>